<dbReference type="PANTHER" id="PTHR30349">
    <property type="entry name" value="PHAGE INTEGRASE-RELATED"/>
    <property type="match status" value="1"/>
</dbReference>
<dbReference type="EMBL" id="FNBX01000004">
    <property type="protein sequence ID" value="SDF35871.1"/>
    <property type="molecule type" value="Genomic_DNA"/>
</dbReference>
<comment type="similarity">
    <text evidence="1">Belongs to the 'phage' integrase family.</text>
</comment>
<evidence type="ECO:0000256" key="4">
    <source>
        <dbReference type="ARBA" id="ARBA00023172"/>
    </source>
</evidence>
<name>A0A1G7KFQ7_9BACT</name>
<dbReference type="InterPro" id="IPR046668">
    <property type="entry name" value="DUF6538"/>
</dbReference>
<dbReference type="InterPro" id="IPR050090">
    <property type="entry name" value="Tyrosine_recombinase_XerCD"/>
</dbReference>
<dbReference type="InterPro" id="IPR044068">
    <property type="entry name" value="CB"/>
</dbReference>
<dbReference type="InterPro" id="IPR011010">
    <property type="entry name" value="DNA_brk_join_enz"/>
</dbReference>
<dbReference type="Gene3D" id="1.10.443.10">
    <property type="entry name" value="Intergrase catalytic core"/>
    <property type="match status" value="1"/>
</dbReference>
<dbReference type="AlphaFoldDB" id="A0A1G7KFQ7"/>
<evidence type="ECO:0000256" key="6">
    <source>
        <dbReference type="SAM" id="MobiDB-lite"/>
    </source>
</evidence>
<feature type="region of interest" description="Disordered" evidence="6">
    <location>
        <begin position="65"/>
        <end position="90"/>
    </location>
</feature>
<evidence type="ECO:0000256" key="2">
    <source>
        <dbReference type="ARBA" id="ARBA00022908"/>
    </source>
</evidence>
<evidence type="ECO:0000256" key="1">
    <source>
        <dbReference type="ARBA" id="ARBA00008857"/>
    </source>
</evidence>
<accession>A0A1G7KFQ7</accession>
<evidence type="ECO:0000259" key="8">
    <source>
        <dbReference type="PROSITE" id="PS51900"/>
    </source>
</evidence>
<keyword evidence="2" id="KW-0229">DNA integration</keyword>
<dbReference type="PANTHER" id="PTHR30349:SF41">
    <property type="entry name" value="INTEGRASE_RECOMBINASE PROTEIN MJ0367-RELATED"/>
    <property type="match status" value="1"/>
</dbReference>
<evidence type="ECO:0000313" key="10">
    <source>
        <dbReference type="Proteomes" id="UP000199355"/>
    </source>
</evidence>
<dbReference type="GO" id="GO:0003677">
    <property type="term" value="F:DNA binding"/>
    <property type="evidence" value="ECO:0007669"/>
    <property type="project" value="UniProtKB-UniRule"/>
</dbReference>
<organism evidence="9 10">
    <name type="scientific">Desulfovibrio legallii</name>
    <dbReference type="NCBI Taxonomy" id="571438"/>
    <lineage>
        <taxon>Bacteria</taxon>
        <taxon>Pseudomonadati</taxon>
        <taxon>Thermodesulfobacteriota</taxon>
        <taxon>Desulfovibrionia</taxon>
        <taxon>Desulfovibrionales</taxon>
        <taxon>Desulfovibrionaceae</taxon>
        <taxon>Desulfovibrio</taxon>
    </lineage>
</organism>
<dbReference type="PROSITE" id="PS51898">
    <property type="entry name" value="TYR_RECOMBINASE"/>
    <property type="match status" value="1"/>
</dbReference>
<gene>
    <name evidence="9" type="ORF">SAMN05192586_10482</name>
</gene>
<reference evidence="10" key="1">
    <citation type="submission" date="2016-10" db="EMBL/GenBank/DDBJ databases">
        <authorList>
            <person name="Varghese N."/>
            <person name="Submissions S."/>
        </authorList>
    </citation>
    <scope>NUCLEOTIDE SEQUENCE [LARGE SCALE GENOMIC DNA]</scope>
    <source>
        <strain evidence="10">KHC7</strain>
    </source>
</reference>
<dbReference type="InterPro" id="IPR010998">
    <property type="entry name" value="Integrase_recombinase_N"/>
</dbReference>
<feature type="domain" description="Tyr recombinase" evidence="7">
    <location>
        <begin position="463"/>
        <end position="670"/>
    </location>
</feature>
<dbReference type="Gene3D" id="1.10.150.130">
    <property type="match status" value="1"/>
</dbReference>
<proteinExistence type="inferred from homology"/>
<dbReference type="PROSITE" id="PS51900">
    <property type="entry name" value="CB"/>
    <property type="match status" value="1"/>
</dbReference>
<dbReference type="CDD" id="cd01184">
    <property type="entry name" value="INT_C_like_1"/>
    <property type="match status" value="1"/>
</dbReference>
<keyword evidence="4" id="KW-0233">DNA recombination</keyword>
<dbReference type="InterPro" id="IPR013762">
    <property type="entry name" value="Integrase-like_cat_sf"/>
</dbReference>
<dbReference type="GO" id="GO:0006310">
    <property type="term" value="P:DNA recombination"/>
    <property type="evidence" value="ECO:0007669"/>
    <property type="project" value="UniProtKB-KW"/>
</dbReference>
<dbReference type="SUPFAM" id="SSF56349">
    <property type="entry name" value="DNA breaking-rejoining enzymes"/>
    <property type="match status" value="1"/>
</dbReference>
<dbReference type="Pfam" id="PF00589">
    <property type="entry name" value="Phage_integrase"/>
    <property type="match status" value="1"/>
</dbReference>
<dbReference type="Proteomes" id="UP000199355">
    <property type="component" value="Unassembled WGS sequence"/>
</dbReference>
<keyword evidence="3 5" id="KW-0238">DNA-binding</keyword>
<keyword evidence="10" id="KW-1185">Reference proteome</keyword>
<dbReference type="STRING" id="571438.SAMN05192586_10482"/>
<evidence type="ECO:0000256" key="5">
    <source>
        <dbReference type="PROSITE-ProRule" id="PRU01248"/>
    </source>
</evidence>
<dbReference type="InterPro" id="IPR002104">
    <property type="entry name" value="Integrase_catalytic"/>
</dbReference>
<evidence type="ECO:0000256" key="3">
    <source>
        <dbReference type="ARBA" id="ARBA00023125"/>
    </source>
</evidence>
<sequence length="698" mass="79156">MSFIPPKPCRIPRSRSLYFRMRVPTDLLEVYAPRTEWKFSLHTEDDKEAQSKILLKAQQLEQEFSEHRRKLKAKPQPLETSPAIPEPAQEEAPALTPFTQISALELERLALLYPHEALHKDEANRRAPLRKDVKEAKAAWDEQQALLVELNAAKGIIYTPKPFRRLSGISEEEGRQLERDAELFVAASEPFIAEGDTHIIESVADSYLAEHGIATPETEDERLTSEAYRKFCLDMLLQEVTVQKAVLQRSKGAWIETPEKPKAGKMTNDMAQAKNAAHLPQNAPGVGVNPNLIPSIDNPPFSEAWKRYLEERKPSPGTLRSFEASVRRFIELVGDLPIKAITKTHILQYKDVLVTLPTNLPRSMDRKKFPEVLKWVDEQRAKGIKFKVLAPKTTNEGRLAVLSTVFTTAIRNGYINFNPASGITVYEQKTKTRVPVKNPYSQQDIETIFKKSSLFSQCSTLGTLPKAQPATTRRGKRYPAWMAEAVRTDYRWLLLLGMYTGARIEELSHLQLGDVLQRQGISCLSIYANEDGTRTIKTATAQRLIPVHPRLLELGFLSHVQKLKSQHGEQGQLFPTFIPNAQNKMSDKFTDWWKKYSEELGIRQSIEEGRLGAAKPKSFHSFRRLFKNMGMNSGVSQEHLDEIQGHADNSVSSGYALDENGMRFNQRVLFEAIGKMQFLNVTAGIETLFNIQKQTVMI</sequence>
<dbReference type="GO" id="GO:0015074">
    <property type="term" value="P:DNA integration"/>
    <property type="evidence" value="ECO:0007669"/>
    <property type="project" value="UniProtKB-KW"/>
</dbReference>
<evidence type="ECO:0000259" key="7">
    <source>
        <dbReference type="PROSITE" id="PS51898"/>
    </source>
</evidence>
<feature type="domain" description="Core-binding (CB)" evidence="8">
    <location>
        <begin position="299"/>
        <end position="410"/>
    </location>
</feature>
<protein>
    <submittedName>
        <fullName evidence="9">Site-specific recombinase XerD</fullName>
    </submittedName>
</protein>
<evidence type="ECO:0000313" key="9">
    <source>
        <dbReference type="EMBL" id="SDF35871.1"/>
    </source>
</evidence>
<dbReference type="Pfam" id="PF20172">
    <property type="entry name" value="DUF6538"/>
    <property type="match status" value="1"/>
</dbReference>